<evidence type="ECO:0000313" key="3">
    <source>
        <dbReference type="Proteomes" id="UP000886893"/>
    </source>
</evidence>
<keyword evidence="1" id="KW-0812">Transmembrane</keyword>
<evidence type="ECO:0000256" key="1">
    <source>
        <dbReference type="SAM" id="Phobius"/>
    </source>
</evidence>
<keyword evidence="1" id="KW-0472">Membrane</keyword>
<sequence length="251" mass="29128">MLKLLKHDLKRNWEFFITFGVIIFVSIILIPFFLGMNDNGVNLDAFNLLFFTFAIVILTVAICMFLNRSFGIIHQTLFQREAYLTFTLPYSIHKIILSKCLSIIIWSLFIFACFDLGVTLALWESSVLLDTKFSFSLTFGLEFDSITILSLVHAFFSFFLFIAIYLFSCSFVNTKFVKSRKRTWATSIIVLCFFVISLFYTIINQLFGIEQYSSYYPSVLSVVISLIFTIGCTVGLYFLSYYILTKKYELE</sequence>
<protein>
    <submittedName>
        <fullName evidence="2">Uncharacterized protein</fullName>
    </submittedName>
</protein>
<evidence type="ECO:0000313" key="2">
    <source>
        <dbReference type="EMBL" id="HIT17914.1"/>
    </source>
</evidence>
<accession>A0A9D1G909</accession>
<feature type="transmembrane region" description="Helical" evidence="1">
    <location>
        <begin position="103"/>
        <end position="123"/>
    </location>
</feature>
<reference evidence="2" key="2">
    <citation type="journal article" date="2021" name="PeerJ">
        <title>Extensive microbial diversity within the chicken gut microbiome revealed by metagenomics and culture.</title>
        <authorList>
            <person name="Gilroy R."/>
            <person name="Ravi A."/>
            <person name="Getino M."/>
            <person name="Pursley I."/>
            <person name="Horton D.L."/>
            <person name="Alikhan N.F."/>
            <person name="Baker D."/>
            <person name="Gharbi K."/>
            <person name="Hall N."/>
            <person name="Watson M."/>
            <person name="Adriaenssens E.M."/>
            <person name="Foster-Nyarko E."/>
            <person name="Jarju S."/>
            <person name="Secka A."/>
            <person name="Antonio M."/>
            <person name="Oren A."/>
            <person name="Chaudhuri R.R."/>
            <person name="La Ragione R."/>
            <person name="Hildebrand F."/>
            <person name="Pallen M.J."/>
        </authorList>
    </citation>
    <scope>NUCLEOTIDE SEQUENCE</scope>
    <source>
        <strain evidence="2">14508</strain>
    </source>
</reference>
<feature type="transmembrane region" description="Helical" evidence="1">
    <location>
        <begin position="12"/>
        <end position="34"/>
    </location>
</feature>
<feature type="transmembrane region" description="Helical" evidence="1">
    <location>
        <begin position="143"/>
        <end position="172"/>
    </location>
</feature>
<feature type="transmembrane region" description="Helical" evidence="1">
    <location>
        <begin position="215"/>
        <end position="244"/>
    </location>
</feature>
<keyword evidence="1" id="KW-1133">Transmembrane helix</keyword>
<feature type="transmembrane region" description="Helical" evidence="1">
    <location>
        <begin position="46"/>
        <end position="66"/>
    </location>
</feature>
<feature type="transmembrane region" description="Helical" evidence="1">
    <location>
        <begin position="184"/>
        <end position="203"/>
    </location>
</feature>
<comment type="caution">
    <text evidence="2">The sequence shown here is derived from an EMBL/GenBank/DDBJ whole genome shotgun (WGS) entry which is preliminary data.</text>
</comment>
<dbReference type="Proteomes" id="UP000886893">
    <property type="component" value="Unassembled WGS sequence"/>
</dbReference>
<gene>
    <name evidence="2" type="ORF">IAD04_06050</name>
</gene>
<proteinExistence type="predicted"/>
<name>A0A9D1G909_9FIRM</name>
<dbReference type="EMBL" id="DVKI01000191">
    <property type="protein sequence ID" value="HIT17914.1"/>
    <property type="molecule type" value="Genomic_DNA"/>
</dbReference>
<dbReference type="AlphaFoldDB" id="A0A9D1G909"/>
<reference evidence="2" key="1">
    <citation type="submission" date="2020-10" db="EMBL/GenBank/DDBJ databases">
        <authorList>
            <person name="Gilroy R."/>
        </authorList>
    </citation>
    <scope>NUCLEOTIDE SEQUENCE</scope>
    <source>
        <strain evidence="2">14508</strain>
    </source>
</reference>
<organism evidence="2 3">
    <name type="scientific">Candidatus Caccosoma faecigallinarum</name>
    <dbReference type="NCBI Taxonomy" id="2840720"/>
    <lineage>
        <taxon>Bacteria</taxon>
        <taxon>Bacillati</taxon>
        <taxon>Bacillota</taxon>
        <taxon>Bacillota incertae sedis</taxon>
        <taxon>Candidatus Caccosoma</taxon>
    </lineage>
</organism>